<feature type="non-terminal residue" evidence="5">
    <location>
        <position position="193"/>
    </location>
</feature>
<dbReference type="NCBIfam" id="TIGR00309">
    <property type="entry name" value="V_ATPase_subD"/>
    <property type="match status" value="1"/>
</dbReference>
<gene>
    <name evidence="5" type="ORF">B2A_00435</name>
</gene>
<comment type="caution">
    <text evidence="5">The sequence shown here is derived from an EMBL/GenBank/DDBJ whole genome shotgun (WGS) entry which is preliminary data.</text>
</comment>
<proteinExistence type="inferred from homology"/>
<dbReference type="HAMAP" id="MF_00271">
    <property type="entry name" value="ATP_synth_D_arch"/>
    <property type="match status" value="1"/>
</dbReference>
<evidence type="ECO:0000256" key="3">
    <source>
        <dbReference type="ARBA" id="ARBA00023065"/>
    </source>
</evidence>
<sequence>MVAVENVRPTRLELLRTRRRIVLARRGLNLLKLKRSALIVEFFALSKEAMRLRGDLKQRVARGYESIRLAEMMEGPTRLENISLLLPVVRPVGVTTRNVMGVKTPRVDRGGYTSVDPEALLDLPTAIHESLRHFQGIYEIVLDIAEKENALRRLLKEIEKTKRRASAIENMLIPRLLATVQMIKFRFDELERD</sequence>
<comment type="similarity">
    <text evidence="1">Belongs to the V-ATPase D subunit family.</text>
</comment>
<reference evidence="5" key="2">
    <citation type="journal article" date="2014" name="ISME J.">
        <title>Microbial stratification in low pH oxic and suboxic macroscopic growths along an acid mine drainage.</title>
        <authorList>
            <person name="Mendez-Garcia C."/>
            <person name="Mesa V."/>
            <person name="Sprenger R.R."/>
            <person name="Richter M."/>
            <person name="Diez M.S."/>
            <person name="Solano J."/>
            <person name="Bargiela R."/>
            <person name="Golyshina O.V."/>
            <person name="Manteca A."/>
            <person name="Ramos J.L."/>
            <person name="Gallego J.R."/>
            <person name="Llorente I."/>
            <person name="Martins Dos Santos V.A."/>
            <person name="Jensen O.N."/>
            <person name="Pelaez A.I."/>
            <person name="Sanchez J."/>
            <person name="Ferrer M."/>
        </authorList>
    </citation>
    <scope>NUCLEOTIDE SEQUENCE</scope>
</reference>
<dbReference type="EMBL" id="AUZZ01000338">
    <property type="protein sequence ID" value="EQD68439.1"/>
    <property type="molecule type" value="Genomic_DNA"/>
</dbReference>
<evidence type="ECO:0000313" key="5">
    <source>
        <dbReference type="EMBL" id="EQD68439.1"/>
    </source>
</evidence>
<evidence type="ECO:0000256" key="2">
    <source>
        <dbReference type="ARBA" id="ARBA00022448"/>
    </source>
</evidence>
<keyword evidence="2" id="KW-0813">Transport</keyword>
<evidence type="ECO:0000256" key="4">
    <source>
        <dbReference type="SAM" id="Coils"/>
    </source>
</evidence>
<dbReference type="InterPro" id="IPR002699">
    <property type="entry name" value="V_ATPase_D"/>
</dbReference>
<dbReference type="GO" id="GO:0046961">
    <property type="term" value="F:proton-transporting ATPase activity, rotational mechanism"/>
    <property type="evidence" value="ECO:0007669"/>
    <property type="project" value="InterPro"/>
</dbReference>
<organism evidence="5">
    <name type="scientific">mine drainage metagenome</name>
    <dbReference type="NCBI Taxonomy" id="410659"/>
    <lineage>
        <taxon>unclassified sequences</taxon>
        <taxon>metagenomes</taxon>
        <taxon>ecological metagenomes</taxon>
    </lineage>
</organism>
<name>T1CL00_9ZZZZ</name>
<evidence type="ECO:0000256" key="1">
    <source>
        <dbReference type="ARBA" id="ARBA00005850"/>
    </source>
</evidence>
<accession>T1CL00</accession>
<protein>
    <submittedName>
        <fullName evidence="5">ATPase, V1/A1 complex, subunit D</fullName>
    </submittedName>
</protein>
<reference evidence="5" key="1">
    <citation type="submission" date="2013-08" db="EMBL/GenBank/DDBJ databases">
        <authorList>
            <person name="Mendez C."/>
            <person name="Richter M."/>
            <person name="Ferrer M."/>
            <person name="Sanchez J."/>
        </authorList>
    </citation>
    <scope>NUCLEOTIDE SEQUENCE</scope>
</reference>
<feature type="coiled-coil region" evidence="4">
    <location>
        <begin position="144"/>
        <end position="171"/>
    </location>
</feature>
<dbReference type="Pfam" id="PF01813">
    <property type="entry name" value="ATP-synt_D"/>
    <property type="match status" value="1"/>
</dbReference>
<dbReference type="Gene3D" id="1.10.287.3240">
    <property type="match status" value="1"/>
</dbReference>
<keyword evidence="4" id="KW-0175">Coiled coil</keyword>
<dbReference type="AlphaFoldDB" id="T1CL00"/>
<dbReference type="PANTHER" id="PTHR11671">
    <property type="entry name" value="V-TYPE ATP SYNTHASE SUBUNIT D"/>
    <property type="match status" value="1"/>
</dbReference>
<keyword evidence="3" id="KW-0406">Ion transport</keyword>